<dbReference type="InterPro" id="IPR050083">
    <property type="entry name" value="HtpX_protease"/>
</dbReference>
<dbReference type="GO" id="GO:0004222">
    <property type="term" value="F:metalloendopeptidase activity"/>
    <property type="evidence" value="ECO:0007669"/>
    <property type="project" value="UniProtKB-UniRule"/>
</dbReference>
<keyword evidence="7 12" id="KW-0378">Hydrolase</keyword>
<dbReference type="PANTHER" id="PTHR43221">
    <property type="entry name" value="PROTEASE HTPX"/>
    <property type="match status" value="1"/>
</dbReference>
<dbReference type="AlphaFoldDB" id="A0A847SA10"/>
<evidence type="ECO:0000256" key="6">
    <source>
        <dbReference type="ARBA" id="ARBA00022723"/>
    </source>
</evidence>
<dbReference type="EMBL" id="JABAIM010000004">
    <property type="protein sequence ID" value="NLR76573.1"/>
    <property type="molecule type" value="Genomic_DNA"/>
</dbReference>
<evidence type="ECO:0000256" key="5">
    <source>
        <dbReference type="ARBA" id="ARBA00022692"/>
    </source>
</evidence>
<keyword evidence="6 12" id="KW-0479">Metal-binding</keyword>
<feature type="active site" evidence="12">
    <location>
        <position position="133"/>
    </location>
</feature>
<evidence type="ECO:0000256" key="9">
    <source>
        <dbReference type="ARBA" id="ARBA00022989"/>
    </source>
</evidence>
<organism evidence="14 15">
    <name type="scientific">Leeia aquatica</name>
    <dbReference type="NCBI Taxonomy" id="2725557"/>
    <lineage>
        <taxon>Bacteria</taxon>
        <taxon>Pseudomonadati</taxon>
        <taxon>Pseudomonadota</taxon>
        <taxon>Betaproteobacteria</taxon>
        <taxon>Neisseriales</taxon>
        <taxon>Leeiaceae</taxon>
        <taxon>Leeia</taxon>
    </lineage>
</organism>
<keyword evidence="10 12" id="KW-0482">Metalloprotease</keyword>
<keyword evidence="8 12" id="KW-0862">Zinc</keyword>
<evidence type="ECO:0000256" key="10">
    <source>
        <dbReference type="ARBA" id="ARBA00023049"/>
    </source>
</evidence>
<keyword evidence="4 12" id="KW-0645">Protease</keyword>
<name>A0A847SA10_9NEIS</name>
<keyword evidence="9 12" id="KW-1133">Transmembrane helix</keyword>
<feature type="binding site" evidence="12">
    <location>
        <position position="132"/>
    </location>
    <ligand>
        <name>Zn(2+)</name>
        <dbReference type="ChEBI" id="CHEBI:29105"/>
        <note>catalytic</note>
    </ligand>
</feature>
<evidence type="ECO:0000313" key="15">
    <source>
        <dbReference type="Proteomes" id="UP000587991"/>
    </source>
</evidence>
<evidence type="ECO:0000256" key="1">
    <source>
        <dbReference type="ARBA" id="ARBA00004651"/>
    </source>
</evidence>
<evidence type="ECO:0000259" key="13">
    <source>
        <dbReference type="Pfam" id="PF01435"/>
    </source>
</evidence>
<dbReference type="Pfam" id="PF01435">
    <property type="entry name" value="Peptidase_M48"/>
    <property type="match status" value="1"/>
</dbReference>
<dbReference type="GO" id="GO:0008270">
    <property type="term" value="F:zinc ion binding"/>
    <property type="evidence" value="ECO:0007669"/>
    <property type="project" value="UniProtKB-UniRule"/>
</dbReference>
<evidence type="ECO:0000256" key="2">
    <source>
        <dbReference type="ARBA" id="ARBA00009779"/>
    </source>
</evidence>
<gene>
    <name evidence="12 14" type="primary">htpX</name>
    <name evidence="14" type="ORF">HF682_15505</name>
</gene>
<evidence type="ECO:0000256" key="4">
    <source>
        <dbReference type="ARBA" id="ARBA00022670"/>
    </source>
</evidence>
<dbReference type="RefSeq" id="WP_168878244.1">
    <property type="nucleotide sequence ID" value="NZ_JABAIM010000004.1"/>
</dbReference>
<feature type="binding site" evidence="12">
    <location>
        <position position="136"/>
    </location>
    <ligand>
        <name>Zn(2+)</name>
        <dbReference type="ChEBI" id="CHEBI:29105"/>
        <note>catalytic</note>
    </ligand>
</feature>
<evidence type="ECO:0000313" key="14">
    <source>
        <dbReference type="EMBL" id="NLR76573.1"/>
    </source>
</evidence>
<feature type="transmembrane region" description="Helical" evidence="12">
    <location>
        <begin position="15"/>
        <end position="48"/>
    </location>
</feature>
<reference evidence="14 15" key="1">
    <citation type="submission" date="2020-04" db="EMBL/GenBank/DDBJ databases">
        <title>Draft genome of Leeia sp. IMCC25680.</title>
        <authorList>
            <person name="Song J."/>
            <person name="Cho J.-C."/>
        </authorList>
    </citation>
    <scope>NUCLEOTIDE SEQUENCE [LARGE SCALE GENOMIC DNA]</scope>
    <source>
        <strain evidence="14 15">IMCC25680</strain>
    </source>
</reference>
<dbReference type="Proteomes" id="UP000587991">
    <property type="component" value="Unassembled WGS sequence"/>
</dbReference>
<comment type="similarity">
    <text evidence="2 12">Belongs to the peptidase M48B family.</text>
</comment>
<dbReference type="NCBIfam" id="NF002826">
    <property type="entry name" value="PRK03001.1"/>
    <property type="match status" value="1"/>
</dbReference>
<sequence>MWGNWLKTATLLAGLTALFGVLGMAFGGAAGMLIMLLLAGAVNLWAWWQSDKLVLRMHHAQPVDSRSGAPLYRMVAELAQKAGLPMPAVYLIHSAQPNAFATGRDPQHAAVAVTSGLLQLLSERELRGVLAHELAHILHRDTLLSTLTATIAGAVSNLSQFLLFFGGSGGRDDERPIHPLLALVIALFAPLAAMLIQMAISRAREFEADRVGALLSGDPQALASALQRIERYAQGYVMPSAEQHPETAQMMIINPLHGGGLAGLFRTHPVTEERVARLLAMLRPSASSGW</sequence>
<dbReference type="Gene3D" id="3.30.2010.10">
    <property type="entry name" value="Metalloproteases ('zincins'), catalytic domain"/>
    <property type="match status" value="1"/>
</dbReference>
<evidence type="ECO:0000256" key="3">
    <source>
        <dbReference type="ARBA" id="ARBA00022475"/>
    </source>
</evidence>
<comment type="subcellular location">
    <subcellularLocation>
        <location evidence="1 12">Cell membrane</location>
        <topology evidence="1 12">Multi-pass membrane protein</topology>
    </subcellularLocation>
</comment>
<dbReference type="EC" id="3.4.24.-" evidence="12"/>
<evidence type="ECO:0000256" key="7">
    <source>
        <dbReference type="ARBA" id="ARBA00022801"/>
    </source>
</evidence>
<feature type="domain" description="Peptidase M48" evidence="13">
    <location>
        <begin position="71"/>
        <end position="280"/>
    </location>
</feature>
<accession>A0A847SA10</accession>
<evidence type="ECO:0000256" key="8">
    <source>
        <dbReference type="ARBA" id="ARBA00022833"/>
    </source>
</evidence>
<dbReference type="GO" id="GO:0006508">
    <property type="term" value="P:proteolysis"/>
    <property type="evidence" value="ECO:0007669"/>
    <property type="project" value="UniProtKB-KW"/>
</dbReference>
<evidence type="ECO:0000256" key="12">
    <source>
        <dbReference type="HAMAP-Rule" id="MF_00188"/>
    </source>
</evidence>
<keyword evidence="5 12" id="KW-0812">Transmembrane</keyword>
<feature type="transmembrane region" description="Helical" evidence="12">
    <location>
        <begin position="177"/>
        <end position="196"/>
    </location>
</feature>
<proteinExistence type="inferred from homology"/>
<dbReference type="HAMAP" id="MF_00188">
    <property type="entry name" value="Pept_M48_protease_HtpX"/>
    <property type="match status" value="1"/>
</dbReference>
<dbReference type="PANTHER" id="PTHR43221:SF1">
    <property type="entry name" value="PROTEASE HTPX"/>
    <property type="match status" value="1"/>
</dbReference>
<feature type="transmembrane region" description="Helical" evidence="12">
    <location>
        <begin position="143"/>
        <end position="165"/>
    </location>
</feature>
<protein>
    <recommendedName>
        <fullName evidence="12">Protease HtpX homolog</fullName>
        <ecNumber evidence="12">3.4.24.-</ecNumber>
    </recommendedName>
</protein>
<comment type="caution">
    <text evidence="14">The sequence shown here is derived from an EMBL/GenBank/DDBJ whole genome shotgun (WGS) entry which is preliminary data.</text>
</comment>
<keyword evidence="3 12" id="KW-1003">Cell membrane</keyword>
<dbReference type="InterPro" id="IPR001915">
    <property type="entry name" value="Peptidase_M48"/>
</dbReference>
<comment type="cofactor">
    <cofactor evidence="12">
        <name>Zn(2+)</name>
        <dbReference type="ChEBI" id="CHEBI:29105"/>
    </cofactor>
    <text evidence="12">Binds 1 zinc ion per subunit.</text>
</comment>
<keyword evidence="11 12" id="KW-0472">Membrane</keyword>
<evidence type="ECO:0000256" key="11">
    <source>
        <dbReference type="ARBA" id="ARBA00023136"/>
    </source>
</evidence>
<feature type="binding site" evidence="12">
    <location>
        <position position="205"/>
    </location>
    <ligand>
        <name>Zn(2+)</name>
        <dbReference type="ChEBI" id="CHEBI:29105"/>
        <note>catalytic</note>
    </ligand>
</feature>
<dbReference type="InterPro" id="IPR022919">
    <property type="entry name" value="Pept_M48_protease_HtpX"/>
</dbReference>
<dbReference type="GO" id="GO:0005886">
    <property type="term" value="C:plasma membrane"/>
    <property type="evidence" value="ECO:0007669"/>
    <property type="project" value="UniProtKB-SubCell"/>
</dbReference>
<dbReference type="CDD" id="cd07336">
    <property type="entry name" value="M48B_HtpX_like"/>
    <property type="match status" value="1"/>
</dbReference>
<keyword evidence="15" id="KW-1185">Reference proteome</keyword>